<keyword evidence="1" id="KW-0472">Membrane</keyword>
<dbReference type="Pfam" id="PF04471">
    <property type="entry name" value="Mrr_cat"/>
    <property type="match status" value="1"/>
</dbReference>
<organism evidence="3 4">
    <name type="scientific">Kitasatospora indigofera</name>
    <dbReference type="NCBI Taxonomy" id="67307"/>
    <lineage>
        <taxon>Bacteria</taxon>
        <taxon>Bacillati</taxon>
        <taxon>Actinomycetota</taxon>
        <taxon>Actinomycetes</taxon>
        <taxon>Kitasatosporales</taxon>
        <taxon>Streptomycetaceae</taxon>
        <taxon>Kitasatospora</taxon>
    </lineage>
</organism>
<dbReference type="AlphaFoldDB" id="A0A919GCK1"/>
<reference evidence="3" key="1">
    <citation type="journal article" date="2014" name="Int. J. Syst. Evol. Microbiol.">
        <title>Complete genome sequence of Corynebacterium casei LMG S-19264T (=DSM 44701T), isolated from a smear-ripened cheese.</title>
        <authorList>
            <consortium name="US DOE Joint Genome Institute (JGI-PGF)"/>
            <person name="Walter F."/>
            <person name="Albersmeier A."/>
            <person name="Kalinowski J."/>
            <person name="Ruckert C."/>
        </authorList>
    </citation>
    <scope>NUCLEOTIDE SEQUENCE</scope>
    <source>
        <strain evidence="3">JCM 4646</strain>
    </source>
</reference>
<protein>
    <recommendedName>
        <fullName evidence="2">Restriction endonuclease type IV Mrr domain-containing protein</fullName>
    </recommendedName>
</protein>
<accession>A0A919GCK1</accession>
<evidence type="ECO:0000256" key="1">
    <source>
        <dbReference type="SAM" id="Phobius"/>
    </source>
</evidence>
<dbReference type="Gene3D" id="3.40.1350.10">
    <property type="match status" value="1"/>
</dbReference>
<dbReference type="GO" id="GO:0009307">
    <property type="term" value="P:DNA restriction-modification system"/>
    <property type="evidence" value="ECO:0007669"/>
    <property type="project" value="InterPro"/>
</dbReference>
<evidence type="ECO:0000313" key="4">
    <source>
        <dbReference type="Proteomes" id="UP000617734"/>
    </source>
</evidence>
<dbReference type="RefSeq" id="WP_229927927.1">
    <property type="nucleotide sequence ID" value="NZ_BNBO01000053.1"/>
</dbReference>
<feature type="domain" description="Restriction endonuclease type IV Mrr" evidence="2">
    <location>
        <begin position="76"/>
        <end position="191"/>
    </location>
</feature>
<dbReference type="Proteomes" id="UP000617734">
    <property type="component" value="Unassembled WGS sequence"/>
</dbReference>
<dbReference type="GO" id="GO:0003677">
    <property type="term" value="F:DNA binding"/>
    <property type="evidence" value="ECO:0007669"/>
    <property type="project" value="InterPro"/>
</dbReference>
<dbReference type="InterPro" id="IPR011856">
    <property type="entry name" value="tRNA_endonuc-like_dom_sf"/>
</dbReference>
<dbReference type="GO" id="GO:0015666">
    <property type="term" value="F:restriction endodeoxyribonuclease activity"/>
    <property type="evidence" value="ECO:0007669"/>
    <property type="project" value="TreeGrafter"/>
</dbReference>
<dbReference type="InterPro" id="IPR052906">
    <property type="entry name" value="Type_IV_Methyl-Rstrct_Enzyme"/>
</dbReference>
<keyword evidence="4" id="KW-1185">Reference proteome</keyword>
<dbReference type="PANTHER" id="PTHR30015:SF6">
    <property type="entry name" value="SLL1429 PROTEIN"/>
    <property type="match status" value="1"/>
</dbReference>
<keyword evidence="1" id="KW-0812">Transmembrane</keyword>
<dbReference type="SUPFAM" id="SSF52980">
    <property type="entry name" value="Restriction endonuclease-like"/>
    <property type="match status" value="1"/>
</dbReference>
<sequence length="214" mass="23243">MEGGSTVLAAVALILGVSLLPAVLRWLAAHWWVPLLVLLAAAGIGAAVFYARAAQERLAQEGRRALRLALTGPGGIDQLGHEAFEYAVRDLLIRDGCRARKVGQSNDQSVDVLADDPLGRRWALQCKHKQDPVGGKAVGVGVLYSLAGTYQRVHRAQVPVVVTNGRFSRDAVKWGAEQNVLLVDRELLGRWASSGRPLWELMPRIPAPRNGHRT</sequence>
<keyword evidence="1" id="KW-1133">Transmembrane helix</keyword>
<dbReference type="EMBL" id="BNBO01000053">
    <property type="protein sequence ID" value="GHH81541.1"/>
    <property type="molecule type" value="Genomic_DNA"/>
</dbReference>
<proteinExistence type="predicted"/>
<evidence type="ECO:0000313" key="3">
    <source>
        <dbReference type="EMBL" id="GHH81541.1"/>
    </source>
</evidence>
<dbReference type="InterPro" id="IPR007560">
    <property type="entry name" value="Restrct_endonuc_IV_Mrr"/>
</dbReference>
<gene>
    <name evidence="3" type="ORF">GCM10018781_64400</name>
</gene>
<name>A0A919GCK1_9ACTN</name>
<evidence type="ECO:0000259" key="2">
    <source>
        <dbReference type="Pfam" id="PF04471"/>
    </source>
</evidence>
<comment type="caution">
    <text evidence="3">The sequence shown here is derived from an EMBL/GenBank/DDBJ whole genome shotgun (WGS) entry which is preliminary data.</text>
</comment>
<reference evidence="3" key="2">
    <citation type="submission" date="2020-09" db="EMBL/GenBank/DDBJ databases">
        <authorList>
            <person name="Sun Q."/>
            <person name="Ohkuma M."/>
        </authorList>
    </citation>
    <scope>NUCLEOTIDE SEQUENCE</scope>
    <source>
        <strain evidence="3">JCM 4646</strain>
    </source>
</reference>
<feature type="transmembrane region" description="Helical" evidence="1">
    <location>
        <begin position="31"/>
        <end position="51"/>
    </location>
</feature>
<dbReference type="GeneID" id="95356733"/>
<dbReference type="InterPro" id="IPR011335">
    <property type="entry name" value="Restrct_endonuc-II-like"/>
</dbReference>
<dbReference type="PANTHER" id="PTHR30015">
    <property type="entry name" value="MRR RESTRICTION SYSTEM PROTEIN"/>
    <property type="match status" value="1"/>
</dbReference>